<keyword evidence="2" id="KW-0614">Plasmid</keyword>
<feature type="transmembrane region" description="Helical" evidence="1">
    <location>
        <begin position="111"/>
        <end position="128"/>
    </location>
</feature>
<evidence type="ECO:0000313" key="2">
    <source>
        <dbReference type="EMBL" id="QDH75941.1"/>
    </source>
</evidence>
<keyword evidence="1" id="KW-1133">Transmembrane helix</keyword>
<protein>
    <submittedName>
        <fullName evidence="2">Uncharacterized protein</fullName>
    </submittedName>
</protein>
<dbReference type="RefSeq" id="WP_086239767.1">
    <property type="nucleotide sequence ID" value="NZ_MK671726.1"/>
</dbReference>
<geneLocation type="plasmid" evidence="2">
    <name>pAER57</name>
</geneLocation>
<organism evidence="2">
    <name type="scientific">Ectopseudomonas mendocina</name>
    <name type="common">Pseudomonas mendocina</name>
    <dbReference type="NCBI Taxonomy" id="300"/>
    <lineage>
        <taxon>Bacteria</taxon>
        <taxon>Pseudomonadati</taxon>
        <taxon>Pseudomonadota</taxon>
        <taxon>Gammaproteobacteria</taxon>
        <taxon>Pseudomonadales</taxon>
        <taxon>Pseudomonadaceae</taxon>
        <taxon>Ectopseudomonas</taxon>
    </lineage>
</organism>
<accession>A0A514C8L5</accession>
<reference evidence="2" key="1">
    <citation type="journal article" date="2019" name="Front. Microbiol.">
        <title>Identification of a Novel Plasmid Lineage Associated With the Dissemination of Metallo-beta-Lactamase Genes Among Pseudomonads.</title>
        <authorList>
            <person name="Di Pilato V."/>
            <person name="Antonelli A."/>
            <person name="Giani T."/>
            <person name="Henrici De Angelis L."/>
            <person name="Rossolini G.M."/>
            <person name="Pollini S."/>
        </authorList>
    </citation>
    <scope>NUCLEOTIDE SEQUENCE</scope>
    <source>
        <strain evidence="2">57</strain>
        <plasmid evidence="2">pAER57</plasmid>
    </source>
</reference>
<keyword evidence="1" id="KW-0472">Membrane</keyword>
<name>A0A514C8L5_ECTME</name>
<sequence>MVELRTSTLKILNRLFSLLVVYPAIGIFLLIALGSGFSFTGAARWITDMQYEAQQLGQASQEGHLLTKRCNESQPATREMPQLSACATWKVEEVAVDAAAQQAGQSLRNQYVMFMIIGFCYLLARDLLPPVLRRLKWFNNQVES</sequence>
<feature type="transmembrane region" description="Helical" evidence="1">
    <location>
        <begin position="12"/>
        <end position="33"/>
    </location>
</feature>
<dbReference type="EMBL" id="MK671726">
    <property type="protein sequence ID" value="QDH75941.1"/>
    <property type="molecule type" value="Genomic_DNA"/>
</dbReference>
<keyword evidence="1" id="KW-0812">Transmembrane</keyword>
<proteinExistence type="predicted"/>
<evidence type="ECO:0000256" key="1">
    <source>
        <dbReference type="SAM" id="Phobius"/>
    </source>
</evidence>
<dbReference type="AlphaFoldDB" id="A0A514C8L5"/>